<sequence length="536" mass="58324">MALVQQTHETIAAAHDAADDADAAAIGPSAHDDANAYATAYFAVHAAYAAAYAADASYAADIADTADMAAASAANAADDTNSIWRSVSHDAAWLEATYDAPVPERGVLLLRQPLWEDGVPKPLRVAWSQFANSSFAVEHGFQPWIQWYEALTSLHDGYPPRQEFSDALALRIAIQPDEWWKRPAKEVNADIAQWLREETASGDRSDPRYDLVQALNALPPQQPAPYAFDWRDGRMEVLPPDALPEDGGIAQDYLDETREKADDLLEALALSNTDPTIARKVGRLREVLTDRAADLRPALVDSRSISVERLAKALDNPQDAAEIPTHVLADLGGLADTARRLCNCLPALWRRDAERLASSLTPDSASALLRHLDALRDRIKDTDIIGPDVQAAFDTLSEDSAEPDDDDVRRRRIAMFGLTARNLLTTLLRASKGAADKLIDYARNARKEFYPELVKLPAKLIIDAGVKAAAPYLFVALLEVVSGIATVFPEIEGVVRILEALKAGKDTPPTPPPSTEPPVSPRTPRPTAERGPTRPA</sequence>
<accession>A0A2B8BBP9</accession>
<proteinExistence type="predicted"/>
<dbReference type="Proteomes" id="UP000225379">
    <property type="component" value="Unassembled WGS sequence"/>
</dbReference>
<evidence type="ECO:0000256" key="1">
    <source>
        <dbReference type="SAM" id="MobiDB-lite"/>
    </source>
</evidence>
<keyword evidence="3" id="KW-1185">Reference proteome</keyword>
<feature type="region of interest" description="Disordered" evidence="1">
    <location>
        <begin position="502"/>
        <end position="536"/>
    </location>
</feature>
<evidence type="ECO:0000313" key="2">
    <source>
        <dbReference type="EMBL" id="PGH54792.1"/>
    </source>
</evidence>
<dbReference type="EMBL" id="PDKW01000043">
    <property type="protein sequence ID" value="PGH54792.1"/>
    <property type="molecule type" value="Genomic_DNA"/>
</dbReference>
<protein>
    <submittedName>
        <fullName evidence="2">Uncharacterized protein</fullName>
    </submittedName>
</protein>
<comment type="caution">
    <text evidence="2">The sequence shown here is derived from an EMBL/GenBank/DDBJ whole genome shotgun (WGS) entry which is preliminary data.</text>
</comment>
<reference evidence="3" key="1">
    <citation type="submission" date="2017-10" db="EMBL/GenBank/DDBJ databases">
        <authorList>
            <person name="Kravchenko I.K."/>
            <person name="Grouzdev D.S."/>
        </authorList>
    </citation>
    <scope>NUCLEOTIDE SEQUENCE [LARGE SCALE GENOMIC DNA]</scope>
    <source>
        <strain evidence="3">B2</strain>
    </source>
</reference>
<name>A0A2B8BBP9_9PROT</name>
<feature type="compositionally biased region" description="Basic and acidic residues" evidence="1">
    <location>
        <begin position="527"/>
        <end position="536"/>
    </location>
</feature>
<organism evidence="2 3">
    <name type="scientific">Azospirillum palustre</name>
    <dbReference type="NCBI Taxonomy" id="2044885"/>
    <lineage>
        <taxon>Bacteria</taxon>
        <taxon>Pseudomonadati</taxon>
        <taxon>Pseudomonadota</taxon>
        <taxon>Alphaproteobacteria</taxon>
        <taxon>Rhodospirillales</taxon>
        <taxon>Azospirillaceae</taxon>
        <taxon>Azospirillum</taxon>
    </lineage>
</organism>
<evidence type="ECO:0000313" key="3">
    <source>
        <dbReference type="Proteomes" id="UP000225379"/>
    </source>
</evidence>
<feature type="compositionally biased region" description="Pro residues" evidence="1">
    <location>
        <begin position="508"/>
        <end position="524"/>
    </location>
</feature>
<gene>
    <name evidence="2" type="ORF">CRT60_34215</name>
</gene>
<dbReference type="AlphaFoldDB" id="A0A2B8BBP9"/>